<reference evidence="8 9" key="1">
    <citation type="submission" date="2015-12" db="EMBL/GenBank/DDBJ databases">
        <title>The genome of Folsomia candida.</title>
        <authorList>
            <person name="Faddeeva A."/>
            <person name="Derks M.F."/>
            <person name="Anvar Y."/>
            <person name="Smit S."/>
            <person name="Van Straalen N."/>
            <person name="Roelofs D."/>
        </authorList>
    </citation>
    <scope>NUCLEOTIDE SEQUENCE [LARGE SCALE GENOMIC DNA]</scope>
    <source>
        <strain evidence="8 9">VU population</strain>
        <tissue evidence="8">Whole body</tissue>
    </source>
</reference>
<dbReference type="OrthoDB" id="269227at2759"/>
<accession>A0A226EBN9</accession>
<keyword evidence="6" id="KW-1133">Transmembrane helix</keyword>
<dbReference type="PANTHER" id="PTHR11552">
    <property type="entry name" value="GLUCOSE-METHANOL-CHOLINE GMC OXIDOREDUCTASE"/>
    <property type="match status" value="1"/>
</dbReference>
<evidence type="ECO:0000313" key="9">
    <source>
        <dbReference type="Proteomes" id="UP000198287"/>
    </source>
</evidence>
<evidence type="ECO:0000256" key="1">
    <source>
        <dbReference type="ARBA" id="ARBA00001974"/>
    </source>
</evidence>
<evidence type="ECO:0000256" key="2">
    <source>
        <dbReference type="ARBA" id="ARBA00010790"/>
    </source>
</evidence>
<feature type="transmembrane region" description="Helical" evidence="6">
    <location>
        <begin position="20"/>
        <end position="42"/>
    </location>
</feature>
<dbReference type="AlphaFoldDB" id="A0A226EBN9"/>
<feature type="binding site" evidence="5">
    <location>
        <position position="147"/>
    </location>
    <ligand>
        <name>FAD</name>
        <dbReference type="ChEBI" id="CHEBI:57692"/>
    </ligand>
</feature>
<evidence type="ECO:0000256" key="5">
    <source>
        <dbReference type="PIRSR" id="PIRSR000137-2"/>
    </source>
</evidence>
<comment type="similarity">
    <text evidence="2">Belongs to the GMC oxidoreductase family.</text>
</comment>
<keyword evidence="6" id="KW-0812">Transmembrane</keyword>
<keyword evidence="3" id="KW-0285">Flavoprotein</keyword>
<dbReference type="Gene3D" id="3.50.50.60">
    <property type="entry name" value="FAD/NAD(P)-binding domain"/>
    <property type="match status" value="1"/>
</dbReference>
<dbReference type="GO" id="GO:0016614">
    <property type="term" value="F:oxidoreductase activity, acting on CH-OH group of donors"/>
    <property type="evidence" value="ECO:0007669"/>
    <property type="project" value="InterPro"/>
</dbReference>
<feature type="domain" description="Glucose-methanol-choline oxidoreductase N-terminal" evidence="7">
    <location>
        <begin position="314"/>
        <end position="328"/>
    </location>
</feature>
<comment type="caution">
    <text evidence="8">The sequence shown here is derived from an EMBL/GenBank/DDBJ whole genome shotgun (WGS) entry which is preliminary data.</text>
</comment>
<dbReference type="SUPFAM" id="SSF51905">
    <property type="entry name" value="FAD/NAD(P)-binding domain"/>
    <property type="match status" value="1"/>
</dbReference>
<dbReference type="PROSITE" id="PS00624">
    <property type="entry name" value="GMC_OXRED_2"/>
    <property type="match status" value="1"/>
</dbReference>
<evidence type="ECO:0000256" key="6">
    <source>
        <dbReference type="SAM" id="Phobius"/>
    </source>
</evidence>
<evidence type="ECO:0000256" key="4">
    <source>
        <dbReference type="ARBA" id="ARBA00022827"/>
    </source>
</evidence>
<evidence type="ECO:0000256" key="3">
    <source>
        <dbReference type="ARBA" id="ARBA00022630"/>
    </source>
</evidence>
<protein>
    <submittedName>
        <fullName evidence="8">Glucose dehydrogenase [FAD, quinone]</fullName>
    </submittedName>
</protein>
<dbReference type="GO" id="GO:0050660">
    <property type="term" value="F:flavin adenine dinucleotide binding"/>
    <property type="evidence" value="ECO:0007669"/>
    <property type="project" value="InterPro"/>
</dbReference>
<dbReference type="InterPro" id="IPR007867">
    <property type="entry name" value="GMC_OxRtase_C"/>
</dbReference>
<dbReference type="Proteomes" id="UP000198287">
    <property type="component" value="Unassembled WGS sequence"/>
</dbReference>
<keyword evidence="6" id="KW-0472">Membrane</keyword>
<keyword evidence="9" id="KW-1185">Reference proteome</keyword>
<dbReference type="EMBL" id="LNIX01000005">
    <property type="protein sequence ID" value="OXA54860.1"/>
    <property type="molecule type" value="Genomic_DNA"/>
</dbReference>
<keyword evidence="4 5" id="KW-0274">FAD</keyword>
<proteinExistence type="inferred from homology"/>
<dbReference type="Pfam" id="PF05199">
    <property type="entry name" value="GMC_oxred_C"/>
    <property type="match status" value="1"/>
</dbReference>
<dbReference type="InterPro" id="IPR000172">
    <property type="entry name" value="GMC_OxRdtase_N"/>
</dbReference>
<dbReference type="Pfam" id="PF00732">
    <property type="entry name" value="GMC_oxred_N"/>
    <property type="match status" value="1"/>
</dbReference>
<dbReference type="Gene3D" id="3.30.560.10">
    <property type="entry name" value="Glucose Oxidase, domain 3"/>
    <property type="match status" value="1"/>
</dbReference>
<evidence type="ECO:0000259" key="7">
    <source>
        <dbReference type="PROSITE" id="PS00624"/>
    </source>
</evidence>
<dbReference type="PANTHER" id="PTHR11552:SF147">
    <property type="entry name" value="CHOLINE DEHYDROGENASE, MITOCHONDRIAL"/>
    <property type="match status" value="1"/>
</dbReference>
<dbReference type="InterPro" id="IPR036188">
    <property type="entry name" value="FAD/NAD-bd_sf"/>
</dbReference>
<dbReference type="OMA" id="CEITTIP"/>
<name>A0A226EBN9_FOLCA</name>
<organism evidence="8 9">
    <name type="scientific">Folsomia candida</name>
    <name type="common">Springtail</name>
    <dbReference type="NCBI Taxonomy" id="158441"/>
    <lineage>
        <taxon>Eukaryota</taxon>
        <taxon>Metazoa</taxon>
        <taxon>Ecdysozoa</taxon>
        <taxon>Arthropoda</taxon>
        <taxon>Hexapoda</taxon>
        <taxon>Collembola</taxon>
        <taxon>Entomobryomorpha</taxon>
        <taxon>Isotomoidea</taxon>
        <taxon>Isotomidae</taxon>
        <taxon>Proisotominae</taxon>
        <taxon>Folsomia</taxon>
    </lineage>
</organism>
<dbReference type="PIRSF" id="PIRSF000137">
    <property type="entry name" value="Alcohol_oxidase"/>
    <property type="match status" value="1"/>
</dbReference>
<dbReference type="InterPro" id="IPR012132">
    <property type="entry name" value="GMC_OxRdtase"/>
</dbReference>
<comment type="cofactor">
    <cofactor evidence="1 5">
        <name>FAD</name>
        <dbReference type="ChEBI" id="CHEBI:57692"/>
    </cofactor>
</comment>
<evidence type="ECO:0000313" key="8">
    <source>
        <dbReference type="EMBL" id="OXA54860.1"/>
    </source>
</evidence>
<sequence length="682" mass="75571">MGIGPGVGFVGRLRYIASPVLSMIWVPTLYYTISSLSIILALWEAGDMTLDAQEKLPEGREVFDFIIVGAGSAGSVVAYRLSKNYKVLLLEAGGEPNPLQYIPGFAVFLTNKAPIDWQHKSVPQKFGSLNSINQQSSWSAGRGLGGTGNLNYMIHLRGHTQDFDNWARITGDPSWSWAGVLPYYKSIEDYDEGGDETYHGIGGPLRVGLPDYVGLGPEFVKAGQEFGYPSVDFNAPFHEGFEVLKYPIRHGIRDAPYRAFLQPIRRRSNLVIRKFSHATKVLLNERNEAEGVEYDRHGERRVAFARKEVILSAGAITTPRILMLSGIGPAAHLQQLGIPVRRDLPVGHGLQDHIGAYLGPFFIDKPRTLALERDLTPGAFGLPPDVASYLLQVTTLSESYLVLSKTLPSSGAHAAGMVSSSYAAARGEATWPDLVLYLFGFSVFRTFGDEFSKAFSLKLDEQRRYYEHAVGKESFLIAVSGARPFSTGQIKLGGSSPYDALVIDPAYLTDEGDVDVKVLVDGIKKTLRLIENSTTLGKEMNARFTDVSLPGCEHYIFRSDAYWECFARRSTVTLHHPVGTCGMGRVVDTQLRVYGTPRLRIIDNSIQPIIVTTNTQASALMIGEKGVDMILKYWENEHLERMDNTSFQYGEAANMSSSLFRITTDKKSFSTKLMQWHNLIQK</sequence>
<gene>
    <name evidence="8" type="ORF">Fcan01_10769</name>
</gene>
<dbReference type="SUPFAM" id="SSF54373">
    <property type="entry name" value="FAD-linked reductases, C-terminal domain"/>
    <property type="match status" value="1"/>
</dbReference>